<accession>A0A382IJL8</accession>
<proteinExistence type="predicted"/>
<dbReference type="AlphaFoldDB" id="A0A382IJL8"/>
<gene>
    <name evidence="1" type="ORF">METZ01_LOCUS252271</name>
</gene>
<protein>
    <submittedName>
        <fullName evidence="1">Uncharacterized protein</fullName>
    </submittedName>
</protein>
<sequence>MIRKGKVVGGDLFQYICRFGKQVLFVCSDVPGSFRAVVFSEVSESCRQGQVVIAVLLWHQRLVRIRLRNRITRIV</sequence>
<name>A0A382IJL8_9ZZZZ</name>
<evidence type="ECO:0000313" key="1">
    <source>
        <dbReference type="EMBL" id="SVB99417.1"/>
    </source>
</evidence>
<organism evidence="1">
    <name type="scientific">marine metagenome</name>
    <dbReference type="NCBI Taxonomy" id="408172"/>
    <lineage>
        <taxon>unclassified sequences</taxon>
        <taxon>metagenomes</taxon>
        <taxon>ecological metagenomes</taxon>
    </lineage>
</organism>
<reference evidence="1" key="1">
    <citation type="submission" date="2018-05" db="EMBL/GenBank/DDBJ databases">
        <authorList>
            <person name="Lanie J.A."/>
            <person name="Ng W.-L."/>
            <person name="Kazmierczak K.M."/>
            <person name="Andrzejewski T.M."/>
            <person name="Davidsen T.M."/>
            <person name="Wayne K.J."/>
            <person name="Tettelin H."/>
            <person name="Glass J.I."/>
            <person name="Rusch D."/>
            <person name="Podicherti R."/>
            <person name="Tsui H.-C.T."/>
            <person name="Winkler M.E."/>
        </authorList>
    </citation>
    <scope>NUCLEOTIDE SEQUENCE</scope>
</reference>
<dbReference type="EMBL" id="UINC01067601">
    <property type="protein sequence ID" value="SVB99417.1"/>
    <property type="molecule type" value="Genomic_DNA"/>
</dbReference>
<feature type="non-terminal residue" evidence="1">
    <location>
        <position position="75"/>
    </location>
</feature>